<evidence type="ECO:0000256" key="1">
    <source>
        <dbReference type="ARBA" id="ARBA00022617"/>
    </source>
</evidence>
<organism evidence="9 10">
    <name type="scientific">Sporocytophaga myxococcoides</name>
    <dbReference type="NCBI Taxonomy" id="153721"/>
    <lineage>
        <taxon>Bacteria</taxon>
        <taxon>Pseudomonadati</taxon>
        <taxon>Bacteroidota</taxon>
        <taxon>Cytophagia</taxon>
        <taxon>Cytophagales</taxon>
        <taxon>Cytophagaceae</taxon>
        <taxon>Sporocytophaga</taxon>
    </lineage>
</organism>
<keyword evidence="6" id="KW-0812">Transmembrane</keyword>
<name>A0A098LIE8_9BACT</name>
<dbReference type="Pfam" id="PF14715">
    <property type="entry name" value="FixP_N"/>
    <property type="match status" value="1"/>
</dbReference>
<feature type="signal peptide" evidence="7">
    <location>
        <begin position="1"/>
        <end position="20"/>
    </location>
</feature>
<keyword evidence="1 4" id="KW-0349">Heme</keyword>
<keyword evidence="7" id="KW-0732">Signal</keyword>
<evidence type="ECO:0000256" key="2">
    <source>
        <dbReference type="ARBA" id="ARBA00022723"/>
    </source>
</evidence>
<dbReference type="InterPro" id="IPR009056">
    <property type="entry name" value="Cyt_c-like_dom"/>
</dbReference>
<sequence length="271" mass="30057">MKSILSLLLVLSPFISKADAASAAPHSTGMFSIIILVILVLITFVLLYILFTLKVFLDHAKPNASAEPVMAGFLKKLTDTVPLDQEESILTDHVYDDIRELDNNLPPWWKYMFYATIVFSFAYIYYYHFNENGQLQIEEYTQELAVAEKEKEAYMKLAANSIDETNVKLADLKGIEKGKGLYQQNCAACHGSLGEGGVGPNLTDPYWLHGGGVKNVFKSIKYGIPQKGMISWKAQLSPSAIQEVASYIISIQGSNPTNAKSPQGDKYEGED</sequence>
<dbReference type="PANTHER" id="PTHR33751:SF1">
    <property type="entry name" value="CBB3-TYPE CYTOCHROME C OXIDASE SUBUNIT FIXP"/>
    <property type="match status" value="1"/>
</dbReference>
<proteinExistence type="predicted"/>
<dbReference type="PROSITE" id="PS51007">
    <property type="entry name" value="CYTC"/>
    <property type="match status" value="1"/>
</dbReference>
<dbReference type="InterPro" id="IPR050597">
    <property type="entry name" value="Cytochrome_c_Oxidase_Subunit"/>
</dbReference>
<dbReference type="InterPro" id="IPR036909">
    <property type="entry name" value="Cyt_c-like_dom_sf"/>
</dbReference>
<evidence type="ECO:0000256" key="6">
    <source>
        <dbReference type="SAM" id="Phobius"/>
    </source>
</evidence>
<keyword evidence="6" id="KW-0472">Membrane</keyword>
<dbReference type="Pfam" id="PF13442">
    <property type="entry name" value="Cytochrome_CBB3"/>
    <property type="match status" value="1"/>
</dbReference>
<evidence type="ECO:0000259" key="8">
    <source>
        <dbReference type="PROSITE" id="PS51007"/>
    </source>
</evidence>
<keyword evidence="10" id="KW-1185">Reference proteome</keyword>
<keyword evidence="3 4" id="KW-0408">Iron</keyword>
<dbReference type="InterPro" id="IPR032858">
    <property type="entry name" value="CcoP_N"/>
</dbReference>
<dbReference type="OrthoDB" id="9811281at2"/>
<dbReference type="Proteomes" id="UP000030185">
    <property type="component" value="Unassembled WGS sequence"/>
</dbReference>
<dbReference type="PANTHER" id="PTHR33751">
    <property type="entry name" value="CBB3-TYPE CYTOCHROME C OXIDASE SUBUNIT FIXP"/>
    <property type="match status" value="1"/>
</dbReference>
<feature type="coiled-coil region" evidence="5">
    <location>
        <begin position="130"/>
        <end position="157"/>
    </location>
</feature>
<dbReference type="Gene3D" id="6.10.280.130">
    <property type="match status" value="1"/>
</dbReference>
<evidence type="ECO:0000256" key="7">
    <source>
        <dbReference type="SAM" id="SignalP"/>
    </source>
</evidence>
<feature type="chain" id="PRO_5001937151" description="Cytochrome c domain-containing protein" evidence="7">
    <location>
        <begin position="21"/>
        <end position="271"/>
    </location>
</feature>
<dbReference type="STRING" id="153721.MYP_3147"/>
<dbReference type="InterPro" id="IPR038414">
    <property type="entry name" value="CcoP_N_sf"/>
</dbReference>
<evidence type="ECO:0000313" key="10">
    <source>
        <dbReference type="Proteomes" id="UP000030185"/>
    </source>
</evidence>
<keyword evidence="5" id="KW-0175">Coiled coil</keyword>
<dbReference type="eggNOG" id="COG2010">
    <property type="taxonomic scope" value="Bacteria"/>
</dbReference>
<dbReference type="GO" id="GO:0020037">
    <property type="term" value="F:heme binding"/>
    <property type="evidence" value="ECO:0007669"/>
    <property type="project" value="InterPro"/>
</dbReference>
<keyword evidence="2 4" id="KW-0479">Metal-binding</keyword>
<evidence type="ECO:0000256" key="3">
    <source>
        <dbReference type="ARBA" id="ARBA00023004"/>
    </source>
</evidence>
<reference evidence="9 10" key="1">
    <citation type="submission" date="2014-09" db="EMBL/GenBank/DDBJ databases">
        <title>Sporocytophaga myxococcoides PG-01 genome sequencing.</title>
        <authorList>
            <person name="Liu L."/>
            <person name="Gao P.J."/>
            <person name="Chen G.J."/>
            <person name="Wang L.S."/>
        </authorList>
    </citation>
    <scope>NUCLEOTIDE SEQUENCE [LARGE SCALE GENOMIC DNA]</scope>
    <source>
        <strain evidence="9 10">PG-01</strain>
    </source>
</reference>
<feature type="domain" description="Cytochrome c" evidence="8">
    <location>
        <begin position="173"/>
        <end position="252"/>
    </location>
</feature>
<dbReference type="AlphaFoldDB" id="A0A098LIE8"/>
<dbReference type="SUPFAM" id="SSF46626">
    <property type="entry name" value="Cytochrome c"/>
    <property type="match status" value="1"/>
</dbReference>
<comment type="caution">
    <text evidence="9">The sequence shown here is derived from an EMBL/GenBank/DDBJ whole genome shotgun (WGS) entry which is preliminary data.</text>
</comment>
<gene>
    <name evidence="9" type="ORF">MYP_3147</name>
</gene>
<keyword evidence="6" id="KW-1133">Transmembrane helix</keyword>
<evidence type="ECO:0000313" key="9">
    <source>
        <dbReference type="EMBL" id="GAL85918.1"/>
    </source>
</evidence>
<dbReference type="EMBL" id="BBLT01000006">
    <property type="protein sequence ID" value="GAL85918.1"/>
    <property type="molecule type" value="Genomic_DNA"/>
</dbReference>
<feature type="transmembrane region" description="Helical" evidence="6">
    <location>
        <begin position="30"/>
        <end position="51"/>
    </location>
</feature>
<accession>A0A098LIE8</accession>
<evidence type="ECO:0000256" key="4">
    <source>
        <dbReference type="PROSITE-ProRule" id="PRU00433"/>
    </source>
</evidence>
<feature type="transmembrane region" description="Helical" evidence="6">
    <location>
        <begin position="108"/>
        <end position="127"/>
    </location>
</feature>
<evidence type="ECO:0000256" key="5">
    <source>
        <dbReference type="SAM" id="Coils"/>
    </source>
</evidence>
<dbReference type="GO" id="GO:0046872">
    <property type="term" value="F:metal ion binding"/>
    <property type="evidence" value="ECO:0007669"/>
    <property type="project" value="UniProtKB-KW"/>
</dbReference>
<dbReference type="GO" id="GO:0009055">
    <property type="term" value="F:electron transfer activity"/>
    <property type="evidence" value="ECO:0007669"/>
    <property type="project" value="InterPro"/>
</dbReference>
<protein>
    <recommendedName>
        <fullName evidence="8">Cytochrome c domain-containing protein</fullName>
    </recommendedName>
</protein>
<dbReference type="Gene3D" id="1.10.760.10">
    <property type="entry name" value="Cytochrome c-like domain"/>
    <property type="match status" value="1"/>
</dbReference>